<proteinExistence type="predicted"/>
<feature type="transmembrane region" description="Helical" evidence="1">
    <location>
        <begin position="26"/>
        <end position="54"/>
    </location>
</feature>
<keyword evidence="1" id="KW-0472">Membrane</keyword>
<dbReference type="Proteomes" id="UP000318626">
    <property type="component" value="Chromosome"/>
</dbReference>
<dbReference type="OrthoDB" id="281928at2"/>
<accession>A0A518C4G0</accession>
<feature type="transmembrane region" description="Helical" evidence="1">
    <location>
        <begin position="109"/>
        <end position="134"/>
    </location>
</feature>
<dbReference type="AlphaFoldDB" id="A0A518C4G0"/>
<keyword evidence="1" id="KW-1133">Transmembrane helix</keyword>
<feature type="transmembrane region" description="Helical" evidence="1">
    <location>
        <begin position="66"/>
        <end position="89"/>
    </location>
</feature>
<evidence type="ECO:0000313" key="3">
    <source>
        <dbReference type="Proteomes" id="UP000318626"/>
    </source>
</evidence>
<gene>
    <name evidence="2" type="ORF">Pan97_11180</name>
</gene>
<reference evidence="3" key="1">
    <citation type="submission" date="2019-02" db="EMBL/GenBank/DDBJ databases">
        <title>Deep-cultivation of Planctomycetes and their phenomic and genomic characterization uncovers novel biology.</title>
        <authorList>
            <person name="Wiegand S."/>
            <person name="Jogler M."/>
            <person name="Boedeker C."/>
            <person name="Pinto D."/>
            <person name="Vollmers J."/>
            <person name="Rivas-Marin E."/>
            <person name="Kohn T."/>
            <person name="Peeters S.H."/>
            <person name="Heuer A."/>
            <person name="Rast P."/>
            <person name="Oberbeckmann S."/>
            <person name="Bunk B."/>
            <person name="Jeske O."/>
            <person name="Meyerdierks A."/>
            <person name="Storesund J.E."/>
            <person name="Kallscheuer N."/>
            <person name="Luecker S."/>
            <person name="Lage O.M."/>
            <person name="Pohl T."/>
            <person name="Merkel B.J."/>
            <person name="Hornburger P."/>
            <person name="Mueller R.-W."/>
            <person name="Bruemmer F."/>
            <person name="Labrenz M."/>
            <person name="Spormann A.M."/>
            <person name="Op den Camp H."/>
            <person name="Overmann J."/>
            <person name="Amann R."/>
            <person name="Jetten M.S.M."/>
            <person name="Mascher T."/>
            <person name="Medema M.H."/>
            <person name="Devos D.P."/>
            <person name="Kaster A.-K."/>
            <person name="Ovreas L."/>
            <person name="Rohde M."/>
            <person name="Galperin M.Y."/>
            <person name="Jogler C."/>
        </authorList>
    </citation>
    <scope>NUCLEOTIDE SEQUENCE [LARGE SCALE GENOMIC DNA]</scope>
    <source>
        <strain evidence="3">Pan97</strain>
    </source>
</reference>
<name>A0A518C4G0_9BACT</name>
<keyword evidence="1" id="KW-0812">Transmembrane</keyword>
<keyword evidence="3" id="KW-1185">Reference proteome</keyword>
<evidence type="ECO:0000256" key="1">
    <source>
        <dbReference type="SAM" id="Phobius"/>
    </source>
</evidence>
<sequence length="145" mass="15677">MSTEVEATTPGSEDEYHLDLLGTFHWILAGLVAVAGLFPIFHVLFGFIAIVASLVGEAVEPEARGLGVLMGFLFMAIGSAIMVTFWVIAYCLYLSGSYLKAHKNHTFCMVMAVIICFSFPLGTALGVFTILVLIRPSVRQLFGVA</sequence>
<protein>
    <recommendedName>
        <fullName evidence="4">Yip1 domain-containing protein</fullName>
    </recommendedName>
</protein>
<evidence type="ECO:0000313" key="2">
    <source>
        <dbReference type="EMBL" id="QDU74113.1"/>
    </source>
</evidence>
<dbReference type="EMBL" id="CP036289">
    <property type="protein sequence ID" value="QDU74113.1"/>
    <property type="molecule type" value="Genomic_DNA"/>
</dbReference>
<evidence type="ECO:0008006" key="4">
    <source>
        <dbReference type="Google" id="ProtNLM"/>
    </source>
</evidence>
<dbReference type="KEGG" id="bvo:Pan97_11180"/>
<dbReference type="RefSeq" id="WP_144971110.1">
    <property type="nucleotide sequence ID" value="NZ_CP036289.1"/>
</dbReference>
<organism evidence="2 3">
    <name type="scientific">Bremerella volcania</name>
    <dbReference type="NCBI Taxonomy" id="2527984"/>
    <lineage>
        <taxon>Bacteria</taxon>
        <taxon>Pseudomonadati</taxon>
        <taxon>Planctomycetota</taxon>
        <taxon>Planctomycetia</taxon>
        <taxon>Pirellulales</taxon>
        <taxon>Pirellulaceae</taxon>
        <taxon>Bremerella</taxon>
    </lineage>
</organism>